<dbReference type="SUPFAM" id="SSF56112">
    <property type="entry name" value="Protein kinase-like (PK-like)"/>
    <property type="match status" value="1"/>
</dbReference>
<gene>
    <name evidence="2" type="ORF">M407DRAFT_50012</name>
    <name evidence="3" type="ORF">M407DRAFT_52801</name>
</gene>
<dbReference type="Proteomes" id="UP000054248">
    <property type="component" value="Unassembled WGS sequence"/>
</dbReference>
<dbReference type="GO" id="GO:0005524">
    <property type="term" value="F:ATP binding"/>
    <property type="evidence" value="ECO:0007669"/>
    <property type="project" value="InterPro"/>
</dbReference>
<reference evidence="4" key="2">
    <citation type="submission" date="2015-01" db="EMBL/GenBank/DDBJ databases">
        <title>Evolutionary Origins and Diversification of the Mycorrhizal Mutualists.</title>
        <authorList>
            <consortium name="DOE Joint Genome Institute"/>
            <consortium name="Mycorrhizal Genomics Consortium"/>
            <person name="Kohler A."/>
            <person name="Kuo A."/>
            <person name="Nagy L.G."/>
            <person name="Floudas D."/>
            <person name="Copeland A."/>
            <person name="Barry K.W."/>
            <person name="Cichocki N."/>
            <person name="Veneault-Fourrey C."/>
            <person name="LaButti K."/>
            <person name="Lindquist E.A."/>
            <person name="Lipzen A."/>
            <person name="Lundell T."/>
            <person name="Morin E."/>
            <person name="Murat C."/>
            <person name="Riley R."/>
            <person name="Ohm R."/>
            <person name="Sun H."/>
            <person name="Tunlid A."/>
            <person name="Henrissat B."/>
            <person name="Grigoriev I.V."/>
            <person name="Hibbett D.S."/>
            <person name="Martin F."/>
        </authorList>
    </citation>
    <scope>NUCLEOTIDE SEQUENCE [LARGE SCALE GENOMIC DNA]</scope>
    <source>
        <strain evidence="3 4">MUT 4182</strain>
    </source>
</reference>
<evidence type="ECO:0000313" key="2">
    <source>
        <dbReference type="EMBL" id="KIO15432.1"/>
    </source>
</evidence>
<dbReference type="EMBL" id="KN823547">
    <property type="protein sequence ID" value="KIO16511.1"/>
    <property type="molecule type" value="Genomic_DNA"/>
</dbReference>
<dbReference type="InterPro" id="IPR051681">
    <property type="entry name" value="Ser/Thr_Kinases-Pseudokinases"/>
</dbReference>
<proteinExistence type="predicted"/>
<dbReference type="GO" id="GO:0004674">
    <property type="term" value="F:protein serine/threonine kinase activity"/>
    <property type="evidence" value="ECO:0007669"/>
    <property type="project" value="TreeGrafter"/>
</dbReference>
<accession>A0A0C3L120</accession>
<dbReference type="EMBL" id="KN824086">
    <property type="protein sequence ID" value="KIO15432.1"/>
    <property type="molecule type" value="Genomic_DNA"/>
</dbReference>
<evidence type="ECO:0000259" key="1">
    <source>
        <dbReference type="PROSITE" id="PS50011"/>
    </source>
</evidence>
<reference evidence="2" key="3">
    <citation type="submission" date="2015-02" db="EMBL/GenBank/DDBJ databases">
        <title>Evolutionary Origins and Diversification of the Mycorrhizal Mutualists.</title>
        <authorList>
            <consortium name="DOE Joint Genome Institute"/>
            <consortium name="Mycorrhizal Genomics Consortium"/>
            <person name="Kohler A."/>
            <person name="Kuo A."/>
            <person name="Nagy L.G."/>
            <person name="Floudas D."/>
            <person name="Copeland A."/>
            <person name="Barry K.W."/>
            <person name="Cichocki N."/>
            <person name="Veneault-Fourrey C."/>
            <person name="LaButti K."/>
            <person name="Lindquist E.A."/>
            <person name="Lipzen A."/>
            <person name="Lundell T."/>
            <person name="Morin E."/>
            <person name="Murat C."/>
            <person name="Riley R."/>
            <person name="Ohm R."/>
            <person name="Sun H."/>
            <person name="Tunlid A."/>
            <person name="Henrissat B."/>
            <person name="Grigoriev I.V."/>
            <person name="Hibbett D.S."/>
            <person name="Martin F."/>
        </authorList>
    </citation>
    <scope>NUCLEOTIDE SEQUENCE</scope>
    <source>
        <strain evidence="2">MUT 4182</strain>
    </source>
</reference>
<evidence type="ECO:0000313" key="3">
    <source>
        <dbReference type="EMBL" id="KIO16511.1"/>
    </source>
</evidence>
<name>A0A0C3L120_9AGAM</name>
<feature type="non-terminal residue" evidence="2">
    <location>
        <position position="1"/>
    </location>
</feature>
<dbReference type="AlphaFoldDB" id="A0A0C3L120"/>
<dbReference type="HOGENOM" id="CLU_000288_7_18_1"/>
<dbReference type="Gene3D" id="1.10.510.10">
    <property type="entry name" value="Transferase(Phosphotransferase) domain 1"/>
    <property type="match status" value="1"/>
</dbReference>
<evidence type="ECO:0000313" key="4">
    <source>
        <dbReference type="Proteomes" id="UP000054248"/>
    </source>
</evidence>
<feature type="non-terminal residue" evidence="2">
    <location>
        <position position="216"/>
    </location>
</feature>
<dbReference type="PROSITE" id="PS50011">
    <property type="entry name" value="PROTEIN_KINASE_DOM"/>
    <property type="match status" value="1"/>
</dbReference>
<feature type="domain" description="Protein kinase" evidence="1">
    <location>
        <begin position="1"/>
        <end position="216"/>
    </location>
</feature>
<dbReference type="SMART" id="SM00220">
    <property type="entry name" value="S_TKc"/>
    <property type="match status" value="1"/>
</dbReference>
<organism evidence="2 4">
    <name type="scientific">Tulasnella calospora MUT 4182</name>
    <dbReference type="NCBI Taxonomy" id="1051891"/>
    <lineage>
        <taxon>Eukaryota</taxon>
        <taxon>Fungi</taxon>
        <taxon>Dikarya</taxon>
        <taxon>Basidiomycota</taxon>
        <taxon>Agaricomycotina</taxon>
        <taxon>Agaricomycetes</taxon>
        <taxon>Cantharellales</taxon>
        <taxon>Tulasnellaceae</taxon>
        <taxon>Tulasnella</taxon>
    </lineage>
</organism>
<dbReference type="InterPro" id="IPR011009">
    <property type="entry name" value="Kinase-like_dom_sf"/>
</dbReference>
<dbReference type="PANTHER" id="PTHR44329">
    <property type="entry name" value="SERINE/THREONINE-PROTEIN KINASE TNNI3K-RELATED"/>
    <property type="match status" value="1"/>
</dbReference>
<dbReference type="InterPro" id="IPR000719">
    <property type="entry name" value="Prot_kinase_dom"/>
</dbReference>
<sequence>QRVKRETLIWEMVKHQNILPFFGHQIVDGTPMLVSPWCKHGSLDIYTREHPELTRSNKIELLCGAARGLLHLHSLKPPIYHGDLKPQNVIVRDNLEAVLCDFGISRIILGEKEHSGWTTSEACSGTVGFLAKEILEDGGPTTATDVYAFSGVILATMSGQPPFYKKKSFAKIIAISKNQTPDPMDHSELPQTDLLWGLMRECWSSEPESRPPTADL</sequence>
<dbReference type="Pfam" id="PF07714">
    <property type="entry name" value="PK_Tyr_Ser-Thr"/>
    <property type="match status" value="1"/>
</dbReference>
<dbReference type="OrthoDB" id="346907at2759"/>
<keyword evidence="4" id="KW-1185">Reference proteome</keyword>
<reference evidence="2 4" key="1">
    <citation type="submission" date="2014-04" db="EMBL/GenBank/DDBJ databases">
        <authorList>
            <consortium name="DOE Joint Genome Institute"/>
            <person name="Kuo A."/>
            <person name="Girlanda M."/>
            <person name="Perotto S."/>
            <person name="Kohler A."/>
            <person name="Nagy L.G."/>
            <person name="Floudas D."/>
            <person name="Copeland A."/>
            <person name="Barry K.W."/>
            <person name="Cichocki N."/>
            <person name="Veneault-Fourrey C."/>
            <person name="LaButti K."/>
            <person name="Lindquist E.A."/>
            <person name="Lipzen A."/>
            <person name="Lundell T."/>
            <person name="Morin E."/>
            <person name="Murat C."/>
            <person name="Sun H."/>
            <person name="Tunlid A."/>
            <person name="Henrissat B."/>
            <person name="Grigoriev I.V."/>
            <person name="Hibbett D.S."/>
            <person name="Martin F."/>
            <person name="Nordberg H.P."/>
            <person name="Cantor M.N."/>
            <person name="Hua S.X."/>
        </authorList>
    </citation>
    <scope>NUCLEOTIDE SEQUENCE [LARGE SCALE GENOMIC DNA]</scope>
    <source>
        <strain evidence="2 4">MUT 4182</strain>
    </source>
</reference>
<protein>
    <recommendedName>
        <fullName evidence="1">Protein kinase domain-containing protein</fullName>
    </recommendedName>
</protein>
<dbReference type="InterPro" id="IPR008271">
    <property type="entry name" value="Ser/Thr_kinase_AS"/>
</dbReference>
<dbReference type="PROSITE" id="PS00108">
    <property type="entry name" value="PROTEIN_KINASE_ST"/>
    <property type="match status" value="1"/>
</dbReference>
<dbReference type="InterPro" id="IPR001245">
    <property type="entry name" value="Ser-Thr/Tyr_kinase_cat_dom"/>
</dbReference>